<dbReference type="InterPro" id="IPR050767">
    <property type="entry name" value="Sel1_AlgK"/>
</dbReference>
<dbReference type="SMART" id="SM00671">
    <property type="entry name" value="SEL1"/>
    <property type="match status" value="3"/>
</dbReference>
<accession>K0SVV1</accession>
<sequence>MMIDPAALDQLDNINADADSSAARNLRQQLMASGHERPEWDRTPIPHDQASALAMVQKRVSKGDADAITHLGYQHYKCELGLATDVPRAIELWTEAAELGSINAHSELGNVFYTGDGVEEDKPRGIHHWQKAAMKGDTESRHNLGAVEYNNGNYQLAVKHLMISAKMGYEISLNNIKEMFKIGLATKEQYAEALIGYRDAMEEMKSPQRKEAKRLEIFIKRLGI</sequence>
<dbReference type="PANTHER" id="PTHR11102:SF160">
    <property type="entry name" value="ERAD-ASSOCIATED E3 UBIQUITIN-PROTEIN LIGASE COMPONENT HRD3"/>
    <property type="match status" value="1"/>
</dbReference>
<evidence type="ECO:0000313" key="3">
    <source>
        <dbReference type="Proteomes" id="UP000266841"/>
    </source>
</evidence>
<dbReference type="OrthoDB" id="2384430at2759"/>
<evidence type="ECO:0008006" key="4">
    <source>
        <dbReference type="Google" id="ProtNLM"/>
    </source>
</evidence>
<evidence type="ECO:0000313" key="2">
    <source>
        <dbReference type="EMBL" id="EJK65096.1"/>
    </source>
</evidence>
<comment type="similarity">
    <text evidence="1">Belongs to the sel-1 family.</text>
</comment>
<protein>
    <recommendedName>
        <fullName evidence="4">Sel1 repeat family protein</fullName>
    </recommendedName>
</protein>
<dbReference type="AlphaFoldDB" id="K0SVV1"/>
<evidence type="ECO:0000256" key="1">
    <source>
        <dbReference type="ARBA" id="ARBA00038101"/>
    </source>
</evidence>
<keyword evidence="3" id="KW-1185">Reference proteome</keyword>
<dbReference type="EMBL" id="AGNL01016426">
    <property type="protein sequence ID" value="EJK65096.1"/>
    <property type="molecule type" value="Genomic_DNA"/>
</dbReference>
<dbReference type="Proteomes" id="UP000266841">
    <property type="component" value="Unassembled WGS sequence"/>
</dbReference>
<organism evidence="2 3">
    <name type="scientific">Thalassiosira oceanica</name>
    <name type="common">Marine diatom</name>
    <dbReference type="NCBI Taxonomy" id="159749"/>
    <lineage>
        <taxon>Eukaryota</taxon>
        <taxon>Sar</taxon>
        <taxon>Stramenopiles</taxon>
        <taxon>Ochrophyta</taxon>
        <taxon>Bacillariophyta</taxon>
        <taxon>Coscinodiscophyceae</taxon>
        <taxon>Thalassiosirophycidae</taxon>
        <taxon>Thalassiosirales</taxon>
        <taxon>Thalassiosiraceae</taxon>
        <taxon>Thalassiosira</taxon>
    </lineage>
</organism>
<dbReference type="Pfam" id="PF08238">
    <property type="entry name" value="Sel1"/>
    <property type="match status" value="3"/>
</dbReference>
<dbReference type="eggNOG" id="ENOG502SDB9">
    <property type="taxonomic scope" value="Eukaryota"/>
</dbReference>
<dbReference type="InterPro" id="IPR011990">
    <property type="entry name" value="TPR-like_helical_dom_sf"/>
</dbReference>
<dbReference type="InterPro" id="IPR006597">
    <property type="entry name" value="Sel1-like"/>
</dbReference>
<comment type="caution">
    <text evidence="2">The sequence shown here is derived from an EMBL/GenBank/DDBJ whole genome shotgun (WGS) entry which is preliminary data.</text>
</comment>
<dbReference type="SUPFAM" id="SSF81901">
    <property type="entry name" value="HCP-like"/>
    <property type="match status" value="1"/>
</dbReference>
<name>K0SVV1_THAOC</name>
<proteinExistence type="inferred from homology"/>
<gene>
    <name evidence="2" type="ORF">THAOC_14097</name>
</gene>
<dbReference type="PANTHER" id="PTHR11102">
    <property type="entry name" value="SEL-1-LIKE PROTEIN"/>
    <property type="match status" value="1"/>
</dbReference>
<reference evidence="2 3" key="1">
    <citation type="journal article" date="2012" name="Genome Biol.">
        <title>Genome and low-iron response of an oceanic diatom adapted to chronic iron limitation.</title>
        <authorList>
            <person name="Lommer M."/>
            <person name="Specht M."/>
            <person name="Roy A.S."/>
            <person name="Kraemer L."/>
            <person name="Andreson R."/>
            <person name="Gutowska M.A."/>
            <person name="Wolf J."/>
            <person name="Bergner S.V."/>
            <person name="Schilhabel M.B."/>
            <person name="Klostermeier U.C."/>
            <person name="Beiko R.G."/>
            <person name="Rosenstiel P."/>
            <person name="Hippler M."/>
            <person name="Laroche J."/>
        </authorList>
    </citation>
    <scope>NUCLEOTIDE SEQUENCE [LARGE SCALE GENOMIC DNA]</scope>
    <source>
        <strain evidence="2 3">CCMP1005</strain>
    </source>
</reference>
<dbReference type="Gene3D" id="1.25.40.10">
    <property type="entry name" value="Tetratricopeptide repeat domain"/>
    <property type="match status" value="1"/>
</dbReference>
<feature type="non-terminal residue" evidence="2">
    <location>
        <position position="1"/>
    </location>
</feature>